<feature type="domain" description="HTH lysR-type" evidence="5">
    <location>
        <begin position="18"/>
        <end position="75"/>
    </location>
</feature>
<keyword evidence="4" id="KW-0804">Transcription</keyword>
<evidence type="ECO:0000256" key="3">
    <source>
        <dbReference type="ARBA" id="ARBA00023125"/>
    </source>
</evidence>
<dbReference type="RefSeq" id="WP_377412059.1">
    <property type="nucleotide sequence ID" value="NZ_JBHSRS010000004.1"/>
</dbReference>
<keyword evidence="2" id="KW-0805">Transcription regulation</keyword>
<dbReference type="Proteomes" id="UP001596270">
    <property type="component" value="Unassembled WGS sequence"/>
</dbReference>
<dbReference type="InterPro" id="IPR058163">
    <property type="entry name" value="LysR-type_TF_proteobact-type"/>
</dbReference>
<sequence>MSNQPNQIPNAKLENPFEDLTSLRIFSQAVELGSFSEVSRRMDVTPAMVSKRVANLETRLGQKLLIRNTRRLMVTEAGQLLYDHCTRALTALDQAAADISNLHDQPTGHLRITAPLMLGAARIAPRLPEFLKQHPQLTMDLNLSIDKIDLYQQRIDVAVRIADAVDPGMVAIKLAPYRRVFCASPEYLARFGTPRSPEDLVNHNCLISRGVTLNSRWPVKRGDVIDEVAVQGSLICDSGGVIRLATLAGLGVAMTSKLLVEDDLREGTLVQVMSEFIPQHRAIYAVLLQRTDSSRKLAAAVEFLKECFAGIE</sequence>
<evidence type="ECO:0000313" key="7">
    <source>
        <dbReference type="Proteomes" id="UP001596270"/>
    </source>
</evidence>
<dbReference type="InterPro" id="IPR036390">
    <property type="entry name" value="WH_DNA-bd_sf"/>
</dbReference>
<dbReference type="Gene3D" id="3.40.190.290">
    <property type="match status" value="1"/>
</dbReference>
<comment type="caution">
    <text evidence="6">The sequence shown here is derived from an EMBL/GenBank/DDBJ whole genome shotgun (WGS) entry which is preliminary data.</text>
</comment>
<comment type="similarity">
    <text evidence="1">Belongs to the LysR transcriptional regulatory family.</text>
</comment>
<evidence type="ECO:0000256" key="2">
    <source>
        <dbReference type="ARBA" id="ARBA00023015"/>
    </source>
</evidence>
<accession>A0ABW1TRX3</accession>
<dbReference type="SUPFAM" id="SSF53850">
    <property type="entry name" value="Periplasmic binding protein-like II"/>
    <property type="match status" value="1"/>
</dbReference>
<reference evidence="7" key="1">
    <citation type="journal article" date="2019" name="Int. J. Syst. Evol. Microbiol.">
        <title>The Global Catalogue of Microorganisms (GCM) 10K type strain sequencing project: providing services to taxonomists for standard genome sequencing and annotation.</title>
        <authorList>
            <consortium name="The Broad Institute Genomics Platform"/>
            <consortium name="The Broad Institute Genome Sequencing Center for Infectious Disease"/>
            <person name="Wu L."/>
            <person name="Ma J."/>
        </authorList>
    </citation>
    <scope>NUCLEOTIDE SEQUENCE [LARGE SCALE GENOMIC DNA]</scope>
    <source>
        <strain evidence="7">CCUG 39402</strain>
    </source>
</reference>
<dbReference type="EMBL" id="JBHSRS010000004">
    <property type="protein sequence ID" value="MFC6279987.1"/>
    <property type="molecule type" value="Genomic_DNA"/>
</dbReference>
<dbReference type="InterPro" id="IPR000847">
    <property type="entry name" value="LysR_HTH_N"/>
</dbReference>
<dbReference type="Gene3D" id="1.10.10.10">
    <property type="entry name" value="Winged helix-like DNA-binding domain superfamily/Winged helix DNA-binding domain"/>
    <property type="match status" value="1"/>
</dbReference>
<dbReference type="PANTHER" id="PTHR30537">
    <property type="entry name" value="HTH-TYPE TRANSCRIPTIONAL REGULATOR"/>
    <property type="match status" value="1"/>
</dbReference>
<evidence type="ECO:0000313" key="6">
    <source>
        <dbReference type="EMBL" id="MFC6279987.1"/>
    </source>
</evidence>
<proteinExistence type="inferred from homology"/>
<dbReference type="InterPro" id="IPR036388">
    <property type="entry name" value="WH-like_DNA-bd_sf"/>
</dbReference>
<dbReference type="CDD" id="cd08422">
    <property type="entry name" value="PBP2_CrgA_like"/>
    <property type="match status" value="1"/>
</dbReference>
<name>A0ABW1TRX3_9BURK</name>
<organism evidence="6 7">
    <name type="scientific">Polaromonas aquatica</name>
    <dbReference type="NCBI Taxonomy" id="332657"/>
    <lineage>
        <taxon>Bacteria</taxon>
        <taxon>Pseudomonadati</taxon>
        <taxon>Pseudomonadota</taxon>
        <taxon>Betaproteobacteria</taxon>
        <taxon>Burkholderiales</taxon>
        <taxon>Comamonadaceae</taxon>
        <taxon>Polaromonas</taxon>
    </lineage>
</organism>
<protein>
    <submittedName>
        <fullName evidence="6">LysR substrate-binding domain-containing protein</fullName>
    </submittedName>
</protein>
<keyword evidence="7" id="KW-1185">Reference proteome</keyword>
<gene>
    <name evidence="6" type="ORF">ACFQND_01880</name>
</gene>
<dbReference type="SUPFAM" id="SSF46785">
    <property type="entry name" value="Winged helix' DNA-binding domain"/>
    <property type="match status" value="1"/>
</dbReference>
<keyword evidence="3" id="KW-0238">DNA-binding</keyword>
<dbReference type="PANTHER" id="PTHR30537:SF5">
    <property type="entry name" value="HTH-TYPE TRANSCRIPTIONAL ACTIVATOR TTDR-RELATED"/>
    <property type="match status" value="1"/>
</dbReference>
<dbReference type="InterPro" id="IPR005119">
    <property type="entry name" value="LysR_subst-bd"/>
</dbReference>
<dbReference type="Pfam" id="PF03466">
    <property type="entry name" value="LysR_substrate"/>
    <property type="match status" value="1"/>
</dbReference>
<evidence type="ECO:0000256" key="1">
    <source>
        <dbReference type="ARBA" id="ARBA00009437"/>
    </source>
</evidence>
<evidence type="ECO:0000259" key="5">
    <source>
        <dbReference type="PROSITE" id="PS50931"/>
    </source>
</evidence>
<dbReference type="Pfam" id="PF00126">
    <property type="entry name" value="HTH_1"/>
    <property type="match status" value="1"/>
</dbReference>
<dbReference type="PROSITE" id="PS50931">
    <property type="entry name" value="HTH_LYSR"/>
    <property type="match status" value="1"/>
</dbReference>
<evidence type="ECO:0000256" key="4">
    <source>
        <dbReference type="ARBA" id="ARBA00023163"/>
    </source>
</evidence>